<gene>
    <name evidence="2" type="ORF">GNI_084450</name>
</gene>
<comment type="caution">
    <text evidence="2">The sequence shown here is derived from an EMBL/GenBank/DDBJ whole genome shotgun (WGS) entry which is preliminary data.</text>
</comment>
<dbReference type="Proteomes" id="UP000019763">
    <property type="component" value="Unassembled WGS sequence"/>
</dbReference>
<dbReference type="EMBL" id="AFNH02000634">
    <property type="protein sequence ID" value="EZG65037.1"/>
    <property type="molecule type" value="Genomic_DNA"/>
</dbReference>
<reference evidence="2" key="1">
    <citation type="submission" date="2013-12" db="EMBL/GenBank/DDBJ databases">
        <authorList>
            <person name="Omoto C.K."/>
            <person name="Sibley D."/>
            <person name="Venepally P."/>
            <person name="Hadjithomas M."/>
            <person name="Karamycheva S."/>
            <person name="Brunk B."/>
            <person name="Roos D."/>
            <person name="Caler E."/>
            <person name="Lorenzi H."/>
        </authorList>
    </citation>
    <scope>NUCLEOTIDE SEQUENCE</scope>
</reference>
<dbReference type="AlphaFoldDB" id="A0A023B6C2"/>
<organism evidence="2 3">
    <name type="scientific">Gregarina niphandrodes</name>
    <name type="common">Septate eugregarine</name>
    <dbReference type="NCBI Taxonomy" id="110365"/>
    <lineage>
        <taxon>Eukaryota</taxon>
        <taxon>Sar</taxon>
        <taxon>Alveolata</taxon>
        <taxon>Apicomplexa</taxon>
        <taxon>Conoidasida</taxon>
        <taxon>Gregarinasina</taxon>
        <taxon>Eugregarinorida</taxon>
        <taxon>Gregarinidae</taxon>
        <taxon>Gregarina</taxon>
    </lineage>
</organism>
<feature type="region of interest" description="Disordered" evidence="1">
    <location>
        <begin position="199"/>
        <end position="225"/>
    </location>
</feature>
<evidence type="ECO:0000313" key="3">
    <source>
        <dbReference type="Proteomes" id="UP000019763"/>
    </source>
</evidence>
<feature type="region of interest" description="Disordered" evidence="1">
    <location>
        <begin position="24"/>
        <end position="178"/>
    </location>
</feature>
<dbReference type="RefSeq" id="XP_011134113.1">
    <property type="nucleotide sequence ID" value="XM_011135811.1"/>
</dbReference>
<keyword evidence="3" id="KW-1185">Reference proteome</keyword>
<dbReference type="GeneID" id="22913035"/>
<protein>
    <submittedName>
        <fullName evidence="2">Uncharacterized protein</fullName>
    </submittedName>
</protein>
<evidence type="ECO:0000256" key="1">
    <source>
        <dbReference type="SAM" id="MobiDB-lite"/>
    </source>
</evidence>
<feature type="compositionally biased region" description="Polar residues" evidence="1">
    <location>
        <begin position="72"/>
        <end position="90"/>
    </location>
</feature>
<dbReference type="VEuPathDB" id="CryptoDB:GNI_084450"/>
<name>A0A023B6C2_GRENI</name>
<accession>A0A023B6C2</accession>
<evidence type="ECO:0000313" key="2">
    <source>
        <dbReference type="EMBL" id="EZG65037.1"/>
    </source>
</evidence>
<sequence length="536" mass="58242">MEDPPPPCSSDEESSDTIVIEQEEILPTIPINAFTPEPESTPAPNLSPPARSSKPGLLKRHASRTPEAGPAQTPNIDESNIGESNMSVEKSNMDKFSVGRPTTRVTMKLRSQEHPSDTSAAAARVPSGLASTAVGMASPAGSDVCARPHSEKGPGATEKGPGAKWLESPAPSGGQRPASVQLFTNESSTTASVPFATVPAIAPTAGRDKNGRAAENGVAEDPQQSKKVKVVLNTGVSYLAAPQASSEQSAKRLHELLKKNSLFEKLFRQFRFSCSGCRLPVVTSQLSRVGRHIEEFMDFGNFECVHAVVTMAPFARTPKLMMCNFNRGLVLDGEKLAKLSPNQVSQMRELWRHVSSYVVRYLVTQSKGYDAVVEQLLLNTGSGNAVPTVDSAASVEGFSHVRLRRILCACISGVLCQELPWLRSFILNDPAAEQEWAFKIQRFQETCSYDSQFQSLVREETISIEGKCVWVDPAMKRPLARQSQLLCRVAGASITNKQAKSHLMITDTERVALFEATHPVITGNQLIEMLMKADID</sequence>
<proteinExistence type="predicted"/>